<dbReference type="AlphaFoldDB" id="A0A3S5AHL5"/>
<evidence type="ECO:0000256" key="3">
    <source>
        <dbReference type="ARBA" id="ARBA00022989"/>
    </source>
</evidence>
<dbReference type="Proteomes" id="UP000784294">
    <property type="component" value="Unassembled WGS sequence"/>
</dbReference>
<comment type="similarity">
    <text evidence="5 6">Belongs to the anion channel-forming bestrophin (TC 1.A.46) family. Calcium-sensitive chloride channel subfamily.</text>
</comment>
<keyword evidence="6" id="KW-0406">Ion transport</keyword>
<gene>
    <name evidence="7" type="ORF">PXEA_LOCUS30778</name>
</gene>
<dbReference type="PANTHER" id="PTHR10736">
    <property type="entry name" value="BESTROPHIN"/>
    <property type="match status" value="1"/>
</dbReference>
<dbReference type="Pfam" id="PF01062">
    <property type="entry name" value="Bestrophin"/>
    <property type="match status" value="1"/>
</dbReference>
<dbReference type="InterPro" id="IPR000615">
    <property type="entry name" value="Bestrophin"/>
</dbReference>
<dbReference type="GO" id="GO:0034707">
    <property type="term" value="C:chloride channel complex"/>
    <property type="evidence" value="ECO:0007669"/>
    <property type="project" value="UniProtKB-KW"/>
</dbReference>
<keyword evidence="8" id="KW-1185">Reference proteome</keyword>
<keyword evidence="6" id="KW-0868">Chloride</keyword>
<keyword evidence="6" id="KW-0869">Chloride channel</keyword>
<keyword evidence="3" id="KW-1133">Transmembrane helix</keyword>
<dbReference type="GO" id="GO:0005886">
    <property type="term" value="C:plasma membrane"/>
    <property type="evidence" value="ECO:0007669"/>
    <property type="project" value="UniProtKB-SubCell"/>
</dbReference>
<keyword evidence="6" id="KW-0407">Ion channel</keyword>
<dbReference type="EMBL" id="CAAALY010254676">
    <property type="protein sequence ID" value="VEL37338.1"/>
    <property type="molecule type" value="Genomic_DNA"/>
</dbReference>
<evidence type="ECO:0000256" key="2">
    <source>
        <dbReference type="ARBA" id="ARBA00022692"/>
    </source>
</evidence>
<sequence length="103" mass="11489">MSEIFSQQFIVPQATIVPANSTTALLFTNLPFMHLASFDSYIPVASIVKFLIYMGWFKIGLSLMNPLREDQSGFPMEEIFESNLKTSTKIALCPSNKLPGVLN</sequence>
<dbReference type="OrthoDB" id="6277193at2759"/>
<protein>
    <recommendedName>
        <fullName evidence="6">Bestrophin homolog</fullName>
    </recommendedName>
</protein>
<accession>A0A3S5AHL5</accession>
<evidence type="ECO:0000313" key="8">
    <source>
        <dbReference type="Proteomes" id="UP000784294"/>
    </source>
</evidence>
<comment type="subcellular location">
    <subcellularLocation>
        <location evidence="6">Cell membrane</location>
        <topology evidence="6">Multi-pass membrane protein</topology>
    </subcellularLocation>
    <subcellularLocation>
        <location evidence="1">Membrane</location>
    </subcellularLocation>
</comment>
<evidence type="ECO:0000256" key="4">
    <source>
        <dbReference type="ARBA" id="ARBA00023136"/>
    </source>
</evidence>
<dbReference type="GO" id="GO:0005254">
    <property type="term" value="F:chloride channel activity"/>
    <property type="evidence" value="ECO:0007669"/>
    <property type="project" value="UniProtKB-KW"/>
</dbReference>
<reference evidence="7" key="1">
    <citation type="submission" date="2018-11" db="EMBL/GenBank/DDBJ databases">
        <authorList>
            <consortium name="Pathogen Informatics"/>
        </authorList>
    </citation>
    <scope>NUCLEOTIDE SEQUENCE</scope>
</reference>
<keyword evidence="6" id="KW-0813">Transport</keyword>
<comment type="function">
    <text evidence="6">Forms chloride channels.</text>
</comment>
<keyword evidence="6" id="KW-1003">Cell membrane</keyword>
<comment type="caution">
    <text evidence="7">The sequence shown here is derived from an EMBL/GenBank/DDBJ whole genome shotgun (WGS) entry which is preliminary data.</text>
</comment>
<evidence type="ECO:0000256" key="1">
    <source>
        <dbReference type="ARBA" id="ARBA00004370"/>
    </source>
</evidence>
<name>A0A3S5AHL5_9PLAT</name>
<keyword evidence="2" id="KW-0812">Transmembrane</keyword>
<evidence type="ECO:0000256" key="6">
    <source>
        <dbReference type="RuleBase" id="RU363126"/>
    </source>
</evidence>
<evidence type="ECO:0000256" key="5">
    <source>
        <dbReference type="ARBA" id="ARBA00034769"/>
    </source>
</evidence>
<organism evidence="7 8">
    <name type="scientific">Protopolystoma xenopodis</name>
    <dbReference type="NCBI Taxonomy" id="117903"/>
    <lineage>
        <taxon>Eukaryota</taxon>
        <taxon>Metazoa</taxon>
        <taxon>Spiralia</taxon>
        <taxon>Lophotrochozoa</taxon>
        <taxon>Platyhelminthes</taxon>
        <taxon>Monogenea</taxon>
        <taxon>Polyopisthocotylea</taxon>
        <taxon>Polystomatidea</taxon>
        <taxon>Polystomatidae</taxon>
        <taxon>Protopolystoma</taxon>
    </lineage>
</organism>
<evidence type="ECO:0000313" key="7">
    <source>
        <dbReference type="EMBL" id="VEL37338.1"/>
    </source>
</evidence>
<dbReference type="InterPro" id="IPR021134">
    <property type="entry name" value="Bestrophin-like"/>
</dbReference>
<keyword evidence="4" id="KW-0472">Membrane</keyword>
<proteinExistence type="inferred from homology"/>